<dbReference type="Pfam" id="PF04703">
    <property type="entry name" value="FaeA"/>
    <property type="match status" value="1"/>
</dbReference>
<evidence type="ECO:0000313" key="4">
    <source>
        <dbReference type="Proteomes" id="UP000192573"/>
    </source>
</evidence>
<keyword evidence="2" id="KW-0804">Transcription</keyword>
<proteinExistence type="predicted"/>
<evidence type="ECO:0000313" key="3">
    <source>
        <dbReference type="EMBL" id="OQM40847.1"/>
    </source>
</evidence>
<gene>
    <name evidence="3" type="ORF">BZK42_15760</name>
</gene>
<sequence>MTPRLAFLMSSNVVNDNVYYLLLGETERNIIGKSLSEKDAKEELSGDSSIKTDVALRKIGKLNETMRLAKGRKGYANLSLIYQALSTTSEAGLTTRQIADICGLSIYVTRNWLTKLNEAGVICCHLFDGKSLGWTIDL</sequence>
<reference evidence="3 4" key="1">
    <citation type="submission" date="2017-03" db="EMBL/GenBank/DDBJ databases">
        <authorList>
            <person name="Afonso C.L."/>
            <person name="Miller P.J."/>
            <person name="Scott M.A."/>
            <person name="Spackman E."/>
            <person name="Goraichik I."/>
            <person name="Dimitrov K.M."/>
            <person name="Suarez D.L."/>
            <person name="Swayne D.E."/>
        </authorList>
    </citation>
    <scope>NUCLEOTIDE SEQUENCE [LARGE SCALE GENOMIC DNA]</scope>
    <source>
        <strain evidence="3 4">ATCC 51113</strain>
    </source>
</reference>
<dbReference type="EMBL" id="NAEW01000007">
    <property type="protein sequence ID" value="OQM40847.1"/>
    <property type="molecule type" value="Genomic_DNA"/>
</dbReference>
<keyword evidence="1" id="KW-0805">Transcription regulation</keyword>
<organism evidence="3 4">
    <name type="scientific">Citrobacter braakii</name>
    <dbReference type="NCBI Taxonomy" id="57706"/>
    <lineage>
        <taxon>Bacteria</taxon>
        <taxon>Pseudomonadati</taxon>
        <taxon>Pseudomonadota</taxon>
        <taxon>Gammaproteobacteria</taxon>
        <taxon>Enterobacterales</taxon>
        <taxon>Enterobacteriaceae</taxon>
        <taxon>Citrobacter</taxon>
        <taxon>Citrobacter freundii complex</taxon>
    </lineage>
</organism>
<evidence type="ECO:0000256" key="2">
    <source>
        <dbReference type="ARBA" id="ARBA00023163"/>
    </source>
</evidence>
<dbReference type="Proteomes" id="UP000192573">
    <property type="component" value="Unassembled WGS sequence"/>
</dbReference>
<dbReference type="Gene3D" id="1.10.10.10">
    <property type="entry name" value="Winged helix-like DNA-binding domain superfamily/Winged helix DNA-binding domain"/>
    <property type="match status" value="1"/>
</dbReference>
<dbReference type="GO" id="GO:0006355">
    <property type="term" value="P:regulation of DNA-templated transcription"/>
    <property type="evidence" value="ECO:0007669"/>
    <property type="project" value="InterPro"/>
</dbReference>
<dbReference type="InterPro" id="IPR006793">
    <property type="entry name" value="FaeA"/>
</dbReference>
<dbReference type="AlphaFoldDB" id="A0A1V8NWY5"/>
<name>A0A1V8NWY5_CITBR</name>
<accession>A0A1V8NWY5</accession>
<protein>
    <submittedName>
        <fullName evidence="3">Uncharacterized protein</fullName>
    </submittedName>
</protein>
<comment type="caution">
    <text evidence="3">The sequence shown here is derived from an EMBL/GenBank/DDBJ whole genome shotgun (WGS) entry which is preliminary data.</text>
</comment>
<evidence type="ECO:0000256" key="1">
    <source>
        <dbReference type="ARBA" id="ARBA00023015"/>
    </source>
</evidence>
<dbReference type="InterPro" id="IPR036388">
    <property type="entry name" value="WH-like_DNA-bd_sf"/>
</dbReference>